<sequence length="318" mass="36275">MSDEPYIAYRCPACDQVVTQDCDFPYFDETADYRHEAVDQTDCVAQCSCGEQHIFTITAYGANYCEVVAQGDQDIKVMLYSPPSIEDEEQYEMFLDSPELDDPYRIFLRSSSGLSGLARVEVPVERLEQAQYRMLYANHIAILEAYLCDRLIDLVSYDDEVLRMFVLRHKPLKSMTVSIHSVLSHPGIARKQALKYLRDFLFHKLDAVQAIYRDAFDIDVFANTARKDALAEMVKIRHDLVHRNGRDKETGRLHAFEPIDLSRVSQAVGGLVHEIENQLAYHVRLKRFRLFENPPSATPEPINFGELSDKEADAAVGG</sequence>
<accession>A0A6H0ZNM8</accession>
<organism evidence="1 2">
    <name type="scientific">Agrobacterium pusense</name>
    <dbReference type="NCBI Taxonomy" id="648995"/>
    <lineage>
        <taxon>Bacteria</taxon>
        <taxon>Pseudomonadati</taxon>
        <taxon>Pseudomonadota</taxon>
        <taxon>Alphaproteobacteria</taxon>
        <taxon>Hyphomicrobiales</taxon>
        <taxon>Rhizobiaceae</taxon>
        <taxon>Rhizobium/Agrobacterium group</taxon>
        <taxon>Agrobacterium</taxon>
    </lineage>
</organism>
<name>A0A6H0ZNM8_9HYPH</name>
<dbReference type="Proteomes" id="UP000500870">
    <property type="component" value="Chromosome 1"/>
</dbReference>
<evidence type="ECO:0000313" key="1">
    <source>
        <dbReference type="EMBL" id="QIX22368.1"/>
    </source>
</evidence>
<dbReference type="AlphaFoldDB" id="A0A6H0ZNM8"/>
<evidence type="ECO:0008006" key="3">
    <source>
        <dbReference type="Google" id="ProtNLM"/>
    </source>
</evidence>
<evidence type="ECO:0000313" key="2">
    <source>
        <dbReference type="Proteomes" id="UP000500870"/>
    </source>
</evidence>
<reference evidence="1 2" key="1">
    <citation type="submission" date="2020-04" db="EMBL/GenBank/DDBJ databases">
        <title>FDA dAtabase for Regulatory Grade micrObial Sequences (FDA-ARGOS): Supporting development and validation of Infectious Disease Dx tests.</title>
        <authorList>
            <person name="Sciortino C."/>
            <person name="Tallon L."/>
            <person name="Sadzewicz L."/>
            <person name="Vavikolanu K."/>
            <person name="Mehta A."/>
            <person name="Aluvathingal J."/>
            <person name="Nadendla S."/>
            <person name="Nandy P."/>
            <person name="Geyer C."/>
            <person name="Yan Y."/>
            <person name="Sichtig H."/>
        </authorList>
    </citation>
    <scope>NUCLEOTIDE SEQUENCE [LARGE SCALE GENOMIC DNA]</scope>
    <source>
        <strain evidence="1 2">FDAARGOS_633</strain>
    </source>
</reference>
<proteinExistence type="predicted"/>
<dbReference type="EMBL" id="CP050898">
    <property type="protein sequence ID" value="QIX22368.1"/>
    <property type="molecule type" value="Genomic_DNA"/>
</dbReference>
<gene>
    <name evidence="1" type="ORF">FOB41_15025</name>
</gene>
<dbReference type="RefSeq" id="WP_177319255.1">
    <property type="nucleotide sequence ID" value="NZ_CP050898.1"/>
</dbReference>
<protein>
    <recommendedName>
        <fullName evidence="3">RiboL-PSP-HEPN domain-containing protein</fullName>
    </recommendedName>
</protein>